<dbReference type="InterPro" id="IPR001091">
    <property type="entry name" value="RM_Methyltransferase"/>
</dbReference>
<gene>
    <name evidence="4" type="ORF">LCGC14_0990020</name>
</gene>
<protein>
    <recommendedName>
        <fullName evidence="3">DNA methylase N-4/N-6 domain-containing protein</fullName>
    </recommendedName>
</protein>
<evidence type="ECO:0000256" key="2">
    <source>
        <dbReference type="ARBA" id="ARBA00022679"/>
    </source>
</evidence>
<keyword evidence="1" id="KW-0489">Methyltransferase</keyword>
<dbReference type="Pfam" id="PF01555">
    <property type="entry name" value="N6_N4_Mtase"/>
    <property type="match status" value="1"/>
</dbReference>
<reference evidence="4" key="1">
    <citation type="journal article" date="2015" name="Nature">
        <title>Complex archaea that bridge the gap between prokaryotes and eukaryotes.</title>
        <authorList>
            <person name="Spang A."/>
            <person name="Saw J.H."/>
            <person name="Jorgensen S.L."/>
            <person name="Zaremba-Niedzwiedzka K."/>
            <person name="Martijn J."/>
            <person name="Lind A.E."/>
            <person name="van Eijk R."/>
            <person name="Schleper C."/>
            <person name="Guy L."/>
            <person name="Ettema T.J."/>
        </authorList>
    </citation>
    <scope>NUCLEOTIDE SEQUENCE</scope>
</reference>
<feature type="domain" description="DNA methylase N-4/N-6" evidence="3">
    <location>
        <begin position="37"/>
        <end position="310"/>
    </location>
</feature>
<comment type="caution">
    <text evidence="4">The sequence shown here is derived from an EMBL/GenBank/DDBJ whole genome shotgun (WGS) entry which is preliminary data.</text>
</comment>
<dbReference type="GO" id="GO:0032259">
    <property type="term" value="P:methylation"/>
    <property type="evidence" value="ECO:0007669"/>
    <property type="project" value="UniProtKB-KW"/>
</dbReference>
<evidence type="ECO:0000256" key="1">
    <source>
        <dbReference type="ARBA" id="ARBA00022603"/>
    </source>
</evidence>
<dbReference type="GO" id="GO:0008170">
    <property type="term" value="F:N-methyltransferase activity"/>
    <property type="evidence" value="ECO:0007669"/>
    <property type="project" value="InterPro"/>
</dbReference>
<proteinExistence type="predicted"/>
<dbReference type="SUPFAM" id="SSF53335">
    <property type="entry name" value="S-adenosyl-L-methionine-dependent methyltransferases"/>
    <property type="match status" value="1"/>
</dbReference>
<sequence length="327" mass="37023">MAVKNQVVNENYAIYNGDACEVMPTLPDESIGMSLYSPPFGGMLYQYSSDPADLSNCKDYAEFFDHYAFIVKELHRLTQPGRMTVVHCTDIFQSIGGVHSIIDFPGHIIRCHEENGWTFMARIHIWKEPLTVRNRTMLKSLHHKTLVEDSSTVSIANADYLCVFRRSGKNQVPVTHPRGIMRYAGSTEVPEKVLKWKGHKGNQIQNAYSQWIWRQYASSNWHDIRTDHTLGSGASLYSANKAEKDEPDEKHMHPLQLDVIERACVMWSNPGETALTPFLGVGSEVYGAIINGRRGVGIELKESYYRQAVKNLEGAKAVEEIEQGELF</sequence>
<dbReference type="AlphaFoldDB" id="A0A0F9NAM7"/>
<dbReference type="GO" id="GO:0003677">
    <property type="term" value="F:DNA binding"/>
    <property type="evidence" value="ECO:0007669"/>
    <property type="project" value="InterPro"/>
</dbReference>
<dbReference type="EMBL" id="LAZR01003753">
    <property type="protein sequence ID" value="KKN15039.1"/>
    <property type="molecule type" value="Genomic_DNA"/>
</dbReference>
<accession>A0A0F9NAM7</accession>
<dbReference type="InterPro" id="IPR029063">
    <property type="entry name" value="SAM-dependent_MTases_sf"/>
</dbReference>
<name>A0A0F9NAM7_9ZZZZ</name>
<evidence type="ECO:0000259" key="3">
    <source>
        <dbReference type="Pfam" id="PF01555"/>
    </source>
</evidence>
<dbReference type="InterPro" id="IPR002941">
    <property type="entry name" value="DNA_methylase_N4/N6"/>
</dbReference>
<dbReference type="PRINTS" id="PR00508">
    <property type="entry name" value="S21N4MTFRASE"/>
</dbReference>
<keyword evidence="2" id="KW-0808">Transferase</keyword>
<dbReference type="Gene3D" id="3.40.50.150">
    <property type="entry name" value="Vaccinia Virus protein VP39"/>
    <property type="match status" value="1"/>
</dbReference>
<organism evidence="4">
    <name type="scientific">marine sediment metagenome</name>
    <dbReference type="NCBI Taxonomy" id="412755"/>
    <lineage>
        <taxon>unclassified sequences</taxon>
        <taxon>metagenomes</taxon>
        <taxon>ecological metagenomes</taxon>
    </lineage>
</organism>
<evidence type="ECO:0000313" key="4">
    <source>
        <dbReference type="EMBL" id="KKN15039.1"/>
    </source>
</evidence>